<accession>A0AAV7YL84</accession>
<feature type="signal peptide" evidence="1">
    <location>
        <begin position="1"/>
        <end position="16"/>
    </location>
</feature>
<dbReference type="InterPro" id="IPR028994">
    <property type="entry name" value="Integrin_alpha_N"/>
</dbReference>
<reference evidence="2" key="1">
    <citation type="submission" date="2022-08" db="EMBL/GenBank/DDBJ databases">
        <title>Novel sulphate-reducing endosymbionts in the free-living metamonad Anaeramoeba.</title>
        <authorList>
            <person name="Jerlstrom-Hultqvist J."/>
            <person name="Cepicka I."/>
            <person name="Gallot-Lavallee L."/>
            <person name="Salas-Leiva D."/>
            <person name="Curtis B.A."/>
            <person name="Zahonova K."/>
            <person name="Pipaliya S."/>
            <person name="Dacks J."/>
            <person name="Roger A.J."/>
        </authorList>
    </citation>
    <scope>NUCLEOTIDE SEQUENCE</scope>
    <source>
        <strain evidence="2">Busselton2</strain>
    </source>
</reference>
<comment type="caution">
    <text evidence="2">The sequence shown here is derived from an EMBL/GenBank/DDBJ whole genome shotgun (WGS) entry which is preliminary data.</text>
</comment>
<evidence type="ECO:0000256" key="1">
    <source>
        <dbReference type="SAM" id="SignalP"/>
    </source>
</evidence>
<dbReference type="PROSITE" id="PS51257">
    <property type="entry name" value="PROKAR_LIPOPROTEIN"/>
    <property type="match status" value="1"/>
</dbReference>
<organism evidence="2 3">
    <name type="scientific">Anaeramoeba flamelloides</name>
    <dbReference type="NCBI Taxonomy" id="1746091"/>
    <lineage>
        <taxon>Eukaryota</taxon>
        <taxon>Metamonada</taxon>
        <taxon>Anaeramoebidae</taxon>
        <taxon>Anaeramoeba</taxon>
    </lineage>
</organism>
<feature type="chain" id="PRO_5043507683" evidence="1">
    <location>
        <begin position="17"/>
        <end position="390"/>
    </location>
</feature>
<evidence type="ECO:0000313" key="3">
    <source>
        <dbReference type="Proteomes" id="UP001146793"/>
    </source>
</evidence>
<protein>
    <submittedName>
        <fullName evidence="2">Uncharacterized protein</fullName>
    </submittedName>
</protein>
<keyword evidence="1" id="KW-0732">Signal</keyword>
<proteinExistence type="predicted"/>
<name>A0AAV7YL84_9EUKA</name>
<sequence length="390" mass="42903">MKSLLFFLFILAVLSCKKVDEFSVTNPGFVSVVENAKSQHSLYISSFTGNPFEKGKIYVVEDIEEKLASWESAEPKKLNFDFQWPNGIETAPSQFFGKNGIIINDGFLMPGKDDGKIYFLDTSENGGVDASPVTLSTKKSGWYYHQCKFHDFDNDGIPEIIAASGHKPLFGSGTGELVMLKQSKQGGSFTETVLAKGPDTFVELYEQNGTVVIYAAEYFSKKLTLTYSTSNNWLDTSSIKSLTIDADLGTGFDIKIQQFYGKDHLLVTSQGDSGKNGYVAIYEIPDNLLDTGSYTKHIIAKDFNPKSSTEGSGAPGICTEIGTTGQIFLSDDDGGNLYLLSPSDSNYNFQLSKIEENDKTVGSVTLFVYGHSNYIIVANYSKGKVELWRC</sequence>
<dbReference type="PANTHER" id="PTHR35836:SF1">
    <property type="entry name" value="VCBS REPEAT-CONTAINING PROTEIN"/>
    <property type="match status" value="1"/>
</dbReference>
<gene>
    <name evidence="2" type="ORF">M0812_24599</name>
</gene>
<dbReference type="AlphaFoldDB" id="A0AAV7YL84"/>
<dbReference type="EMBL" id="JANTQA010000057">
    <property type="protein sequence ID" value="KAJ3429255.1"/>
    <property type="molecule type" value="Genomic_DNA"/>
</dbReference>
<dbReference type="PANTHER" id="PTHR35836">
    <property type="entry name" value="VCBS REPEAT-CONTAINING PROTEIN"/>
    <property type="match status" value="1"/>
</dbReference>
<evidence type="ECO:0000313" key="2">
    <source>
        <dbReference type="EMBL" id="KAJ3429255.1"/>
    </source>
</evidence>
<dbReference type="Proteomes" id="UP001146793">
    <property type="component" value="Unassembled WGS sequence"/>
</dbReference>
<dbReference type="SUPFAM" id="SSF69318">
    <property type="entry name" value="Integrin alpha N-terminal domain"/>
    <property type="match status" value="1"/>
</dbReference>